<dbReference type="SUPFAM" id="SSF54001">
    <property type="entry name" value="Cysteine proteinases"/>
    <property type="match status" value="1"/>
</dbReference>
<dbReference type="Pfam" id="PF00112">
    <property type="entry name" value="Peptidase_C1"/>
    <property type="match status" value="1"/>
</dbReference>
<dbReference type="CDD" id="cd02619">
    <property type="entry name" value="Peptidase_C1"/>
    <property type="match status" value="1"/>
</dbReference>
<keyword evidence="3" id="KW-1185">Reference proteome</keyword>
<sequence>MPEQTSATKSLGNIALRKDLLQYAPSPAAQGAIQSCVSWATAYYAYTIQYAVQHKITDRSEIDKIALSAMYPYKKLRPGCEGGMDIFEIADYMKKQGNIPFKEFSINACSGKLPSSVSPIFPIIDYQAVFDYKKDPGNKGVQAILQAIAFNDLPVIVGMEVGDVFAKLNESKNHYDPKKEGTKKYGHAMTVVGYDLPKKAFKILNSWGEKWGQQGCFWIGFEDFSRIAKAGIILILPEEVTEAKAETGGMTKVGGVFGFQYLDEKTSDFVRASPAYLSNGVYELNKKDWKVGQAFQLLTNNARNGMSMCVFSINSKGKSTVHWPRDKDFGLGTGDKLPVRGFDMVIPSPESALLIEEVGSDYLCVFYSNQTLMPHLQGILERIENGKGDIPSRIRESLGSKLMNPTSIRYEAKEMRFSAAGNEGDTVPLILKIESVK</sequence>
<evidence type="ECO:0000313" key="3">
    <source>
        <dbReference type="Proteomes" id="UP001139000"/>
    </source>
</evidence>
<reference evidence="2" key="1">
    <citation type="submission" date="2021-12" db="EMBL/GenBank/DDBJ databases">
        <title>Novel species in genus Dyadobacter.</title>
        <authorList>
            <person name="Ma C."/>
        </authorList>
    </citation>
    <scope>NUCLEOTIDE SEQUENCE</scope>
    <source>
        <strain evidence="2">LJ419</strain>
    </source>
</reference>
<dbReference type="AlphaFoldDB" id="A0A9X1TC77"/>
<comment type="caution">
    <text evidence="2">The sequence shown here is derived from an EMBL/GenBank/DDBJ whole genome shotgun (WGS) entry which is preliminary data.</text>
</comment>
<dbReference type="Proteomes" id="UP001139000">
    <property type="component" value="Unassembled WGS sequence"/>
</dbReference>
<evidence type="ECO:0000313" key="2">
    <source>
        <dbReference type="EMBL" id="MCF0060581.1"/>
    </source>
</evidence>
<dbReference type="GO" id="GO:0008234">
    <property type="term" value="F:cysteine-type peptidase activity"/>
    <property type="evidence" value="ECO:0007669"/>
    <property type="project" value="InterPro"/>
</dbReference>
<name>A0A9X1TC77_9BACT</name>
<dbReference type="InterPro" id="IPR038765">
    <property type="entry name" value="Papain-like_cys_pep_sf"/>
</dbReference>
<gene>
    <name evidence="2" type="ORF">LXM26_03695</name>
</gene>
<dbReference type="Gene3D" id="3.90.70.10">
    <property type="entry name" value="Cysteine proteinases"/>
    <property type="match status" value="1"/>
</dbReference>
<feature type="domain" description="Peptidase C1A papain C-terminal" evidence="1">
    <location>
        <begin position="30"/>
        <end position="219"/>
    </location>
</feature>
<evidence type="ECO:0000259" key="1">
    <source>
        <dbReference type="Pfam" id="PF00112"/>
    </source>
</evidence>
<proteinExistence type="predicted"/>
<accession>A0A9X1TC77</accession>
<dbReference type="InterPro" id="IPR000668">
    <property type="entry name" value="Peptidase_C1A_C"/>
</dbReference>
<organism evidence="2 3">
    <name type="scientific">Dyadobacter chenwenxiniae</name>
    <dbReference type="NCBI Taxonomy" id="2906456"/>
    <lineage>
        <taxon>Bacteria</taxon>
        <taxon>Pseudomonadati</taxon>
        <taxon>Bacteroidota</taxon>
        <taxon>Cytophagia</taxon>
        <taxon>Cytophagales</taxon>
        <taxon>Spirosomataceae</taxon>
        <taxon>Dyadobacter</taxon>
    </lineage>
</organism>
<dbReference type="GO" id="GO:0006508">
    <property type="term" value="P:proteolysis"/>
    <property type="evidence" value="ECO:0007669"/>
    <property type="project" value="InterPro"/>
</dbReference>
<dbReference type="EMBL" id="JAJTTC010000001">
    <property type="protein sequence ID" value="MCF0060581.1"/>
    <property type="molecule type" value="Genomic_DNA"/>
</dbReference>
<protein>
    <submittedName>
        <fullName evidence="2">C1 family peptidase</fullName>
    </submittedName>
</protein>